<dbReference type="EMBL" id="JXTC01000166">
    <property type="protein sequence ID" value="PON84220.1"/>
    <property type="molecule type" value="Genomic_DNA"/>
</dbReference>
<dbReference type="AlphaFoldDB" id="A0A2P5EFA7"/>
<feature type="compositionally biased region" description="Acidic residues" evidence="6">
    <location>
        <begin position="404"/>
        <end position="413"/>
    </location>
</feature>
<dbReference type="InterPro" id="IPR050560">
    <property type="entry name" value="MYB_TF"/>
</dbReference>
<comment type="subcellular location">
    <subcellularLocation>
        <location evidence="1">Nucleus</location>
    </subcellularLocation>
</comment>
<keyword evidence="4" id="KW-0238">DNA-binding</keyword>
<evidence type="ECO:0000256" key="5">
    <source>
        <dbReference type="ARBA" id="ARBA00023242"/>
    </source>
</evidence>
<protein>
    <submittedName>
        <fullName evidence="9">Octamer-binding transcription factor</fullName>
    </submittedName>
</protein>
<dbReference type="STRING" id="63057.A0A2P5EFA7"/>
<evidence type="ECO:0000256" key="3">
    <source>
        <dbReference type="ARBA" id="ARBA00023015"/>
    </source>
</evidence>
<keyword evidence="3" id="KW-0805">Transcription regulation</keyword>
<dbReference type="Pfam" id="PF13921">
    <property type="entry name" value="Myb_DNA-bind_6"/>
    <property type="match status" value="1"/>
</dbReference>
<comment type="caution">
    <text evidence="9">The sequence shown here is derived from an EMBL/GenBank/DDBJ whole genome shotgun (WGS) entry which is preliminary data.</text>
</comment>
<keyword evidence="10" id="KW-1185">Reference proteome</keyword>
<dbReference type="GO" id="GO:0000981">
    <property type="term" value="F:DNA-binding transcription factor activity, RNA polymerase II-specific"/>
    <property type="evidence" value="ECO:0007669"/>
    <property type="project" value="TreeGrafter"/>
</dbReference>
<sequence length="534" mass="60001">MRENNFPLLSSLFPENPLNKNGLPSLELSSSKALFQSNPYHFDHRDHNHHQLPLNGSNILNSQSGFGHFTSDQTGSSSSNPFLGVSAPCIDSFVPYTNGFSKDLSAFNSSVPFPSQSQSGVMHGLIQSGTKPFWGNQNLISAQPAVPETYDLYPSSTAATLNFRDVGSAKNLPDDHISCISTDDKKVCQKKSSSSSSVGQKKRRRLHMVRKAGKRRRLHMVRKAGKVQKKSNVIKGQWTPQEDRMLMQLVGRYGIRKWSKIAKMLSGRVGKQCRERWHNHLRPDIRKETWSEDEDIILIEAHKELGNRWAEIARRLPGRSENTIKNHWNATKRRQSSKKNRDSINNLPGSLLQNYIRSLMMNEQNSNNSSSSTAENDNIEDNIKTEDRDDDDDDDQLIAGGADNPDDHDEEDQSNAAAALRVATSADQLSSDLSTCADNNNWANTNNSNNNSEEDYYNVDMSAMEVNAVNDRNLYSQGYGFRSLLEEMSYGSSVINDENGVDFQMRSEIESLMRGPGEVKKEMDLMEMICQGKL</sequence>
<feature type="domain" description="Myb-like" evidence="7">
    <location>
        <begin position="282"/>
        <end position="332"/>
    </location>
</feature>
<dbReference type="FunFam" id="1.10.10.60:FF:000010">
    <property type="entry name" value="Transcriptional activator Myb isoform A"/>
    <property type="match status" value="1"/>
</dbReference>
<keyword evidence="5" id="KW-0539">Nucleus</keyword>
<dbReference type="InterPro" id="IPR001005">
    <property type="entry name" value="SANT/Myb"/>
</dbReference>
<evidence type="ECO:0000259" key="7">
    <source>
        <dbReference type="PROSITE" id="PS50090"/>
    </source>
</evidence>
<feature type="domain" description="HTH myb-type" evidence="8">
    <location>
        <begin position="286"/>
        <end position="336"/>
    </location>
</feature>
<accession>A0A2P5EFA7</accession>
<feature type="region of interest" description="Disordered" evidence="6">
    <location>
        <begin position="323"/>
        <end position="348"/>
    </location>
</feature>
<dbReference type="GO" id="GO:0005634">
    <property type="term" value="C:nucleus"/>
    <property type="evidence" value="ECO:0007669"/>
    <property type="project" value="UniProtKB-SubCell"/>
</dbReference>
<evidence type="ECO:0000313" key="10">
    <source>
        <dbReference type="Proteomes" id="UP000237000"/>
    </source>
</evidence>
<dbReference type="InterPro" id="IPR017930">
    <property type="entry name" value="Myb_dom"/>
</dbReference>
<keyword evidence="3" id="KW-0804">Transcription</keyword>
<dbReference type="PROSITE" id="PS51294">
    <property type="entry name" value="HTH_MYB"/>
    <property type="match status" value="2"/>
</dbReference>
<evidence type="ECO:0000313" key="9">
    <source>
        <dbReference type="EMBL" id="PON84220.1"/>
    </source>
</evidence>
<feature type="domain" description="HTH myb-type" evidence="8">
    <location>
        <begin position="230"/>
        <end position="285"/>
    </location>
</feature>
<dbReference type="OrthoDB" id="2143914at2759"/>
<evidence type="ECO:0000256" key="2">
    <source>
        <dbReference type="ARBA" id="ARBA00022737"/>
    </source>
</evidence>
<evidence type="ECO:0000259" key="8">
    <source>
        <dbReference type="PROSITE" id="PS51294"/>
    </source>
</evidence>
<dbReference type="InParanoid" id="A0A2P5EFA7"/>
<dbReference type="PANTHER" id="PTHR45614">
    <property type="entry name" value="MYB PROTEIN-RELATED"/>
    <property type="match status" value="1"/>
</dbReference>
<dbReference type="GO" id="GO:0000978">
    <property type="term" value="F:RNA polymerase II cis-regulatory region sequence-specific DNA binding"/>
    <property type="evidence" value="ECO:0007669"/>
    <property type="project" value="TreeGrafter"/>
</dbReference>
<dbReference type="CDD" id="cd00167">
    <property type="entry name" value="SANT"/>
    <property type="match status" value="2"/>
</dbReference>
<evidence type="ECO:0000256" key="1">
    <source>
        <dbReference type="ARBA" id="ARBA00004123"/>
    </source>
</evidence>
<evidence type="ECO:0000256" key="6">
    <source>
        <dbReference type="SAM" id="MobiDB-lite"/>
    </source>
</evidence>
<reference evidence="10" key="1">
    <citation type="submission" date="2016-06" db="EMBL/GenBank/DDBJ databases">
        <title>Parallel loss of symbiosis genes in relatives of nitrogen-fixing non-legume Parasponia.</title>
        <authorList>
            <person name="Van Velzen R."/>
            <person name="Holmer R."/>
            <person name="Bu F."/>
            <person name="Rutten L."/>
            <person name="Van Zeijl A."/>
            <person name="Liu W."/>
            <person name="Santuari L."/>
            <person name="Cao Q."/>
            <person name="Sharma T."/>
            <person name="Shen D."/>
            <person name="Roswanjaya Y."/>
            <person name="Wardhani T."/>
            <person name="Kalhor M.S."/>
            <person name="Jansen J."/>
            <person name="Van den Hoogen J."/>
            <person name="Gungor B."/>
            <person name="Hartog M."/>
            <person name="Hontelez J."/>
            <person name="Verver J."/>
            <person name="Yang W.-C."/>
            <person name="Schijlen E."/>
            <person name="Repin R."/>
            <person name="Schilthuizen M."/>
            <person name="Schranz E."/>
            <person name="Heidstra R."/>
            <person name="Miyata K."/>
            <person name="Fedorova E."/>
            <person name="Kohlen W."/>
            <person name="Bisseling T."/>
            <person name="Smit S."/>
            <person name="Geurts R."/>
        </authorList>
    </citation>
    <scope>NUCLEOTIDE SEQUENCE [LARGE SCALE GENOMIC DNA]</scope>
    <source>
        <strain evidence="10">cv. RG33-2</strain>
    </source>
</reference>
<dbReference type="PANTHER" id="PTHR45614:SF273">
    <property type="entry name" value="MYB DOMAIN PROTEIN 100-RELATED"/>
    <property type="match status" value="1"/>
</dbReference>
<dbReference type="InterPro" id="IPR009057">
    <property type="entry name" value="Homeodomain-like_sf"/>
</dbReference>
<dbReference type="SUPFAM" id="SSF46689">
    <property type="entry name" value="Homeodomain-like"/>
    <property type="match status" value="1"/>
</dbReference>
<organism evidence="9 10">
    <name type="scientific">Trema orientale</name>
    <name type="common">Charcoal tree</name>
    <name type="synonym">Celtis orientalis</name>
    <dbReference type="NCBI Taxonomy" id="63057"/>
    <lineage>
        <taxon>Eukaryota</taxon>
        <taxon>Viridiplantae</taxon>
        <taxon>Streptophyta</taxon>
        <taxon>Embryophyta</taxon>
        <taxon>Tracheophyta</taxon>
        <taxon>Spermatophyta</taxon>
        <taxon>Magnoliopsida</taxon>
        <taxon>eudicotyledons</taxon>
        <taxon>Gunneridae</taxon>
        <taxon>Pentapetalae</taxon>
        <taxon>rosids</taxon>
        <taxon>fabids</taxon>
        <taxon>Rosales</taxon>
        <taxon>Cannabaceae</taxon>
        <taxon>Trema</taxon>
    </lineage>
</organism>
<proteinExistence type="predicted"/>
<name>A0A2P5EFA7_TREOI</name>
<feature type="region of interest" description="Disordered" evidence="6">
    <location>
        <begin position="364"/>
        <end position="415"/>
    </location>
</feature>
<dbReference type="SMART" id="SM00717">
    <property type="entry name" value="SANT"/>
    <property type="match status" value="2"/>
</dbReference>
<feature type="domain" description="Myb-like" evidence="7">
    <location>
        <begin position="230"/>
        <end position="281"/>
    </location>
</feature>
<dbReference type="PROSITE" id="PS50090">
    <property type="entry name" value="MYB_LIKE"/>
    <property type="match status" value="2"/>
</dbReference>
<gene>
    <name evidence="9" type="ORF">TorRG33x02_199740</name>
</gene>
<keyword evidence="2" id="KW-0677">Repeat</keyword>
<evidence type="ECO:0000256" key="4">
    <source>
        <dbReference type="ARBA" id="ARBA00023125"/>
    </source>
</evidence>
<dbReference type="Proteomes" id="UP000237000">
    <property type="component" value="Unassembled WGS sequence"/>
</dbReference>
<dbReference type="Gene3D" id="1.10.10.60">
    <property type="entry name" value="Homeodomain-like"/>
    <property type="match status" value="2"/>
</dbReference>